<name>A0A1M4W0N7_9GAMM</name>
<evidence type="ECO:0000313" key="4">
    <source>
        <dbReference type="Proteomes" id="UP000184346"/>
    </source>
</evidence>
<keyword evidence="4" id="KW-1185">Reference proteome</keyword>
<dbReference type="EMBL" id="FQUJ01000004">
    <property type="protein sequence ID" value="SHE74776.1"/>
    <property type="molecule type" value="Genomic_DNA"/>
</dbReference>
<dbReference type="RefSeq" id="WP_072820413.1">
    <property type="nucleotide sequence ID" value="NZ_FQUJ01000004.1"/>
</dbReference>
<dbReference type="OrthoDB" id="6158067at2"/>
<keyword evidence="2" id="KW-0732">Signal</keyword>
<proteinExistence type="predicted"/>
<evidence type="ECO:0000313" key="3">
    <source>
        <dbReference type="EMBL" id="SHE74776.1"/>
    </source>
</evidence>
<reference evidence="3 4" key="1">
    <citation type="submission" date="2016-11" db="EMBL/GenBank/DDBJ databases">
        <authorList>
            <person name="Jaros S."/>
            <person name="Januszkiewicz K."/>
            <person name="Wedrychowicz H."/>
        </authorList>
    </citation>
    <scope>NUCLEOTIDE SEQUENCE [LARGE SCALE GENOMIC DNA]</scope>
    <source>
        <strain evidence="3 4">DSM 19980</strain>
    </source>
</reference>
<feature type="chain" id="PRO_5012160422" description="Ig-like domain-containing protein" evidence="2">
    <location>
        <begin position="26"/>
        <end position="326"/>
    </location>
</feature>
<evidence type="ECO:0000256" key="1">
    <source>
        <dbReference type="SAM" id="MobiDB-lite"/>
    </source>
</evidence>
<organism evidence="3 4">
    <name type="scientific">Modicisalibacter ilicicola DSM 19980</name>
    <dbReference type="NCBI Taxonomy" id="1121942"/>
    <lineage>
        <taxon>Bacteria</taxon>
        <taxon>Pseudomonadati</taxon>
        <taxon>Pseudomonadota</taxon>
        <taxon>Gammaproteobacteria</taxon>
        <taxon>Oceanospirillales</taxon>
        <taxon>Halomonadaceae</taxon>
        <taxon>Modicisalibacter</taxon>
    </lineage>
</organism>
<feature type="region of interest" description="Disordered" evidence="1">
    <location>
        <begin position="28"/>
        <end position="57"/>
    </location>
</feature>
<evidence type="ECO:0000256" key="2">
    <source>
        <dbReference type="SAM" id="SignalP"/>
    </source>
</evidence>
<dbReference type="Proteomes" id="UP000184346">
    <property type="component" value="Unassembled WGS sequence"/>
</dbReference>
<evidence type="ECO:0008006" key="5">
    <source>
        <dbReference type="Google" id="ProtNLM"/>
    </source>
</evidence>
<protein>
    <recommendedName>
        <fullName evidence="5">Ig-like domain-containing protein</fullName>
    </recommendedName>
</protein>
<accession>A0A1M4W0N7</accession>
<dbReference type="STRING" id="1121942.SAMN02745148_01032"/>
<sequence length="326" mass="35841">MKAPHDLLLACLLTMLLALSPMAQAQYQDGDYGREPPSEPGGPPSHEPGDGGDGSDWRVPAAVAGVVALTLVGRWLYQRSQAANAPESNDDEVLERMRREGPEFAPRYHGSAFAAIGMVRGDWPFILDFTHDRPILLTLRLSARGVPDIYTLRIPFEEGETGTHRLQFRLPQAFGDREQPAAIGITATDMSGERTASSFRINALGCGPRAVGSVAIEEVAFLPRRIRPQAGEQAFFRFFSHSTFPQAVAEFLRVEPAADGEQYFFVDEELIPGGVAAGRSIDPRRWDGRDLDQRLSPGAHRLQVRAWAPTGGWVTAWSDNRVRVSP</sequence>
<gene>
    <name evidence="3" type="ORF">SAMN02745148_01032</name>
</gene>
<feature type="signal peptide" evidence="2">
    <location>
        <begin position="1"/>
        <end position="25"/>
    </location>
</feature>
<dbReference type="AlphaFoldDB" id="A0A1M4W0N7"/>